<dbReference type="PANTHER" id="PTHR30289">
    <property type="entry name" value="UNCHARACTERIZED PROTEIN YBCL-RELATED"/>
    <property type="match status" value="1"/>
</dbReference>
<proteinExistence type="predicted"/>
<feature type="domain" description="YHYH" evidence="2">
    <location>
        <begin position="199"/>
        <end position="235"/>
    </location>
</feature>
<evidence type="ECO:0000313" key="4">
    <source>
        <dbReference type="Proteomes" id="UP000524404"/>
    </source>
</evidence>
<feature type="chain" id="PRO_5032547524" description="YHYH domain-containing protein" evidence="1">
    <location>
        <begin position="20"/>
        <end position="248"/>
    </location>
</feature>
<name>A0A841EUM5_9BACT</name>
<evidence type="ECO:0000259" key="2">
    <source>
        <dbReference type="Pfam" id="PF14240"/>
    </source>
</evidence>
<feature type="signal peptide" evidence="1">
    <location>
        <begin position="1"/>
        <end position="19"/>
    </location>
</feature>
<reference evidence="3 4" key="1">
    <citation type="submission" date="2020-08" db="EMBL/GenBank/DDBJ databases">
        <title>Functional genomics of gut bacteria from endangered species of beetles.</title>
        <authorList>
            <person name="Carlos-Shanley C."/>
        </authorList>
    </citation>
    <scope>NUCLEOTIDE SEQUENCE [LARGE SCALE GENOMIC DNA]</scope>
    <source>
        <strain evidence="3 4">S00070</strain>
    </source>
</reference>
<evidence type="ECO:0000313" key="3">
    <source>
        <dbReference type="EMBL" id="MBB6004000.1"/>
    </source>
</evidence>
<dbReference type="Proteomes" id="UP000524404">
    <property type="component" value="Unassembled WGS sequence"/>
</dbReference>
<accession>A0A841EUM5</accession>
<dbReference type="PANTHER" id="PTHR30289:SF8">
    <property type="entry name" value="YHYH DOMAIN-CONTAINING PROTEIN"/>
    <property type="match status" value="1"/>
</dbReference>
<feature type="domain" description="YHYH" evidence="2">
    <location>
        <begin position="102"/>
        <end position="194"/>
    </location>
</feature>
<comment type="caution">
    <text evidence="3">The sequence shown here is derived from an EMBL/GenBank/DDBJ whole genome shotgun (WGS) entry which is preliminary data.</text>
</comment>
<dbReference type="Pfam" id="PF14240">
    <property type="entry name" value="YHYH"/>
    <property type="match status" value="2"/>
</dbReference>
<dbReference type="RefSeq" id="WP_184134738.1">
    <property type="nucleotide sequence ID" value="NZ_JACHKT010000018.1"/>
</dbReference>
<evidence type="ECO:0000256" key="1">
    <source>
        <dbReference type="SAM" id="SignalP"/>
    </source>
</evidence>
<dbReference type="InterPro" id="IPR025924">
    <property type="entry name" value="YHYH_dom"/>
</dbReference>
<sequence>MKYSSLLLLMIIFFACKQSDDTTVTPSTNNSTIDISILKTKFSGTSVTATVEGDYLVIRSNGIPDHKSPYFAKTDARYEAYNGSNSKFSINPNSILEQTLVFKIPLHPNKASNTSATPLGPIGVSLNGIPFFNQYAGPNQPLTNEINSFDQYLGHPQQTGQYHYHQEPTYLTTKNGKATFLGLLLDGFPVYGSLENGKAVTNADLDNLHGHSHATTEFPEGIYHYHITDADPYINGSGFYGTAGTVSK</sequence>
<protein>
    <recommendedName>
        <fullName evidence="2">YHYH domain-containing protein</fullName>
    </recommendedName>
</protein>
<keyword evidence="1" id="KW-0732">Signal</keyword>
<dbReference type="PROSITE" id="PS51257">
    <property type="entry name" value="PROKAR_LIPOPROTEIN"/>
    <property type="match status" value="1"/>
</dbReference>
<gene>
    <name evidence="3" type="ORF">HNP25_002661</name>
</gene>
<organism evidence="3 4">
    <name type="scientific">Arcicella rosea</name>
    <dbReference type="NCBI Taxonomy" id="502909"/>
    <lineage>
        <taxon>Bacteria</taxon>
        <taxon>Pseudomonadati</taxon>
        <taxon>Bacteroidota</taxon>
        <taxon>Cytophagia</taxon>
        <taxon>Cytophagales</taxon>
        <taxon>Flectobacillaceae</taxon>
        <taxon>Arcicella</taxon>
    </lineage>
</organism>
<keyword evidence="4" id="KW-1185">Reference proteome</keyword>
<dbReference type="EMBL" id="JACHKT010000018">
    <property type="protein sequence ID" value="MBB6004000.1"/>
    <property type="molecule type" value="Genomic_DNA"/>
</dbReference>
<dbReference type="AlphaFoldDB" id="A0A841EUM5"/>